<proteinExistence type="predicted"/>
<dbReference type="PANTHER" id="PTHR21331">
    <property type="entry name" value="BRCA1-ASSOCIATED ATM ACTIVATOR 1"/>
    <property type="match status" value="1"/>
</dbReference>
<dbReference type="Proteomes" id="UP001162162">
    <property type="component" value="Unassembled WGS sequence"/>
</dbReference>
<gene>
    <name evidence="3" type="ORF">NQ318_019150</name>
</gene>
<evidence type="ECO:0000256" key="1">
    <source>
        <dbReference type="ARBA" id="ARBA00004496"/>
    </source>
</evidence>
<dbReference type="GO" id="GO:0008283">
    <property type="term" value="P:cell population proliferation"/>
    <property type="evidence" value="ECO:0007669"/>
    <property type="project" value="InterPro"/>
</dbReference>
<keyword evidence="2" id="KW-0963">Cytoplasm</keyword>
<comment type="caution">
    <text evidence="3">The sequence shown here is derived from an EMBL/GenBank/DDBJ whole genome shotgun (WGS) entry which is preliminary data.</text>
</comment>
<evidence type="ECO:0000256" key="2">
    <source>
        <dbReference type="ARBA" id="ARBA00022490"/>
    </source>
</evidence>
<reference evidence="3" key="1">
    <citation type="journal article" date="2023" name="Insect Mol. Biol.">
        <title>Genome sequencing provides insights into the evolution of gene families encoding plant cell wall-degrading enzymes in longhorned beetles.</title>
        <authorList>
            <person name="Shin N.R."/>
            <person name="Okamura Y."/>
            <person name="Kirsch R."/>
            <person name="Pauchet Y."/>
        </authorList>
    </citation>
    <scope>NUCLEOTIDE SEQUENCE</scope>
    <source>
        <strain evidence="3">AMC_N1</strain>
    </source>
</reference>
<organism evidence="3 4">
    <name type="scientific">Aromia moschata</name>
    <dbReference type="NCBI Taxonomy" id="1265417"/>
    <lineage>
        <taxon>Eukaryota</taxon>
        <taxon>Metazoa</taxon>
        <taxon>Ecdysozoa</taxon>
        <taxon>Arthropoda</taxon>
        <taxon>Hexapoda</taxon>
        <taxon>Insecta</taxon>
        <taxon>Pterygota</taxon>
        <taxon>Neoptera</taxon>
        <taxon>Endopterygota</taxon>
        <taxon>Coleoptera</taxon>
        <taxon>Polyphaga</taxon>
        <taxon>Cucujiformia</taxon>
        <taxon>Chrysomeloidea</taxon>
        <taxon>Cerambycidae</taxon>
        <taxon>Cerambycinae</taxon>
        <taxon>Callichromatini</taxon>
        <taxon>Aromia</taxon>
    </lineage>
</organism>
<dbReference type="PANTHER" id="PTHR21331:SF2">
    <property type="entry name" value="BRCA1-ASSOCIATED ATM ACTIVATOR 1"/>
    <property type="match status" value="1"/>
</dbReference>
<dbReference type="AlphaFoldDB" id="A0AAV8YTA8"/>
<keyword evidence="4" id="KW-1185">Reference proteome</keyword>
<dbReference type="GO" id="GO:0005737">
    <property type="term" value="C:cytoplasm"/>
    <property type="evidence" value="ECO:0007669"/>
    <property type="project" value="UniProtKB-SubCell"/>
</dbReference>
<sequence>MSPLSQISQSSINSSPMMSNFDDMADSILDEIIHTQDINLLSSVYNHVDKEPQLFSQLRHRQVMAPSDFLRFAYTDLETHVNKRVKWISGMDDFGSLLDDILKEYNNENINSMDCY</sequence>
<comment type="subcellular location">
    <subcellularLocation>
        <location evidence="1">Cytoplasm</location>
    </subcellularLocation>
</comment>
<dbReference type="GO" id="GO:0006974">
    <property type="term" value="P:DNA damage response"/>
    <property type="evidence" value="ECO:0007669"/>
    <property type="project" value="InterPro"/>
</dbReference>
<evidence type="ECO:0000313" key="4">
    <source>
        <dbReference type="Proteomes" id="UP001162162"/>
    </source>
</evidence>
<evidence type="ECO:0000313" key="3">
    <source>
        <dbReference type="EMBL" id="KAJ8953910.1"/>
    </source>
</evidence>
<accession>A0AAV8YTA8</accession>
<dbReference type="EMBL" id="JAPWTK010000052">
    <property type="protein sequence ID" value="KAJ8953910.1"/>
    <property type="molecule type" value="Genomic_DNA"/>
</dbReference>
<dbReference type="GO" id="GO:0005634">
    <property type="term" value="C:nucleus"/>
    <property type="evidence" value="ECO:0007669"/>
    <property type="project" value="TreeGrafter"/>
</dbReference>
<dbReference type="InterPro" id="IPR038904">
    <property type="entry name" value="BRAT1"/>
</dbReference>
<name>A0AAV8YTA8_9CUCU</name>
<protein>
    <submittedName>
        <fullName evidence="3">Uncharacterized protein</fullName>
    </submittedName>
</protein>